<evidence type="ECO:0000313" key="8">
    <source>
        <dbReference type="EMBL" id="SNU82073.1"/>
    </source>
</evidence>
<dbReference type="Pfam" id="PF00392">
    <property type="entry name" value="GntR"/>
    <property type="match status" value="1"/>
</dbReference>
<evidence type="ECO:0000256" key="1">
    <source>
        <dbReference type="ARBA" id="ARBA00005384"/>
    </source>
</evidence>
<keyword evidence="5" id="KW-0804">Transcription</keyword>
<feature type="compositionally biased region" description="Basic and acidic residues" evidence="6">
    <location>
        <begin position="104"/>
        <end position="128"/>
    </location>
</feature>
<dbReference type="InterPro" id="IPR036388">
    <property type="entry name" value="WH-like_DNA-bd_sf"/>
</dbReference>
<dbReference type="EMBL" id="LT906435">
    <property type="protein sequence ID" value="SNU82073.1"/>
    <property type="molecule type" value="Genomic_DNA"/>
</dbReference>
<dbReference type="CDD" id="cd00609">
    <property type="entry name" value="AAT_like"/>
    <property type="match status" value="1"/>
</dbReference>
<protein>
    <submittedName>
        <fullName evidence="8">HTH-type transcriptional regulatory protein gabR</fullName>
    </submittedName>
</protein>
<evidence type="ECO:0000256" key="5">
    <source>
        <dbReference type="ARBA" id="ARBA00023163"/>
    </source>
</evidence>
<dbReference type="RefSeq" id="WP_039395953.1">
    <property type="nucleotide sequence ID" value="NZ_AP028930.1"/>
</dbReference>
<dbReference type="Pfam" id="PF00155">
    <property type="entry name" value="Aminotran_1_2"/>
    <property type="match status" value="1"/>
</dbReference>
<dbReference type="STRING" id="93222.NA29_08240"/>
<keyword evidence="9" id="KW-1185">Reference proteome</keyword>
<keyword evidence="3" id="KW-0805">Transcription regulation</keyword>
<dbReference type="InterPro" id="IPR004839">
    <property type="entry name" value="Aminotransferase_I/II_large"/>
</dbReference>
<dbReference type="PROSITE" id="PS50949">
    <property type="entry name" value="HTH_GNTR"/>
    <property type="match status" value="1"/>
</dbReference>
<dbReference type="SUPFAM" id="SSF46785">
    <property type="entry name" value="Winged helix' DNA-binding domain"/>
    <property type="match status" value="1"/>
</dbReference>
<comment type="similarity">
    <text evidence="1">In the C-terminal section; belongs to the class-I pyridoxal-phosphate-dependent aminotransferase family.</text>
</comment>
<dbReference type="Gene3D" id="1.10.10.10">
    <property type="entry name" value="Winged helix-like DNA-binding domain superfamily/Winged helix DNA-binding domain"/>
    <property type="match status" value="1"/>
</dbReference>
<evidence type="ECO:0000313" key="9">
    <source>
        <dbReference type="Proteomes" id="UP000215126"/>
    </source>
</evidence>
<dbReference type="PANTHER" id="PTHR46577">
    <property type="entry name" value="HTH-TYPE TRANSCRIPTIONAL REGULATORY PROTEIN GABR"/>
    <property type="match status" value="1"/>
</dbReference>
<evidence type="ECO:0000256" key="6">
    <source>
        <dbReference type="SAM" id="MobiDB-lite"/>
    </source>
</evidence>
<keyword evidence="2" id="KW-0663">Pyridoxal phosphate</keyword>
<dbReference type="Gene3D" id="3.40.640.10">
    <property type="entry name" value="Type I PLP-dependent aspartate aminotransferase-like (Major domain)"/>
    <property type="match status" value="1"/>
</dbReference>
<dbReference type="InterPro" id="IPR000524">
    <property type="entry name" value="Tscrpt_reg_HTH_GntR"/>
</dbReference>
<dbReference type="OrthoDB" id="9804020at2"/>
<dbReference type="InterPro" id="IPR036390">
    <property type="entry name" value="WH_DNA-bd_sf"/>
</dbReference>
<evidence type="ECO:0000256" key="4">
    <source>
        <dbReference type="ARBA" id="ARBA00023125"/>
    </source>
</evidence>
<dbReference type="PANTHER" id="PTHR46577:SF1">
    <property type="entry name" value="HTH-TYPE TRANSCRIPTIONAL REGULATORY PROTEIN GABR"/>
    <property type="match status" value="1"/>
</dbReference>
<name>A0A239SBQ9_9BURK</name>
<dbReference type="GO" id="GO:0003700">
    <property type="term" value="F:DNA-binding transcription factor activity"/>
    <property type="evidence" value="ECO:0007669"/>
    <property type="project" value="InterPro"/>
</dbReference>
<evidence type="ECO:0000256" key="3">
    <source>
        <dbReference type="ARBA" id="ARBA00023015"/>
    </source>
</evidence>
<dbReference type="InterPro" id="IPR051446">
    <property type="entry name" value="HTH_trans_reg/aminotransferase"/>
</dbReference>
<feature type="domain" description="HTH gntR-type" evidence="7">
    <location>
        <begin position="22"/>
        <end position="90"/>
    </location>
</feature>
<dbReference type="CDD" id="cd07377">
    <property type="entry name" value="WHTH_GntR"/>
    <property type="match status" value="1"/>
</dbReference>
<dbReference type="InterPro" id="IPR015421">
    <property type="entry name" value="PyrdxlP-dep_Trfase_major"/>
</dbReference>
<gene>
    <name evidence="8" type="primary">gabR_1</name>
    <name evidence="8" type="ORF">SAMEA4530655_00789</name>
</gene>
<dbReference type="InterPro" id="IPR015424">
    <property type="entry name" value="PyrdxlP-dep_Trfase"/>
</dbReference>
<accession>A0A239SBQ9</accession>
<dbReference type="SMART" id="SM00345">
    <property type="entry name" value="HTH_GNTR"/>
    <property type="match status" value="1"/>
</dbReference>
<dbReference type="Proteomes" id="UP000215126">
    <property type="component" value="Chromosome 1"/>
</dbReference>
<evidence type="ECO:0000259" key="7">
    <source>
        <dbReference type="PROSITE" id="PS50949"/>
    </source>
</evidence>
<sequence>MSSRISAAMWNQLFLVSARAGMSLQSQIRQMLVSAILDERLMRGAAVPSSRELAEGLGVARNTVVLAYQQLVDEGYLIARERRGYFVNGDILAPRVGTQPASARDARDGRNGHEGRDGKHAQEGRAETESAGTIAPLDPSTPDWEGRYVVRPSAQRNIVKPIDWQQYQYPFIYGQFDPTMFPTADWRECCHKALTVMEIRDWAPDMIARDDETLIQQIRTRVLPRRGVWADADQIVLTNGAQQALYLLADLLVGARTTVGVEDPGYPDARNIFAMRTPKLVGLPVDEHGLPVDERLSQCDYVYVTPSHQCPTTTTMPLAHREALLRRAEADDFVVIEDDYESENSYSDIPIPALKSLDRSDRVIYIGSLSKSFAPGLRLGYIVAPAALVNELRALRRLMIRHPSAFIQRSFSMFLALGHHDALLRRLADTYAKRAEVLSAALAAHMPEATFVRVKGGASCWVQGPSQLNANVLAARAKSRGILIEPGDVFFMGDDPPRNMFRLGFSSIRLEHIEAGVVALAEVMRETMAEATPAQR</sequence>
<dbReference type="GeneID" id="88093476"/>
<proteinExistence type="inferred from homology"/>
<dbReference type="AlphaFoldDB" id="A0A239SBQ9"/>
<dbReference type="GO" id="GO:0030170">
    <property type="term" value="F:pyridoxal phosphate binding"/>
    <property type="evidence" value="ECO:0007669"/>
    <property type="project" value="InterPro"/>
</dbReference>
<dbReference type="GO" id="GO:0003677">
    <property type="term" value="F:DNA binding"/>
    <property type="evidence" value="ECO:0007669"/>
    <property type="project" value="UniProtKB-KW"/>
</dbReference>
<organism evidence="8 9">
    <name type="scientific">Pandoraea sputorum</name>
    <dbReference type="NCBI Taxonomy" id="93222"/>
    <lineage>
        <taxon>Bacteria</taxon>
        <taxon>Pseudomonadati</taxon>
        <taxon>Pseudomonadota</taxon>
        <taxon>Betaproteobacteria</taxon>
        <taxon>Burkholderiales</taxon>
        <taxon>Burkholderiaceae</taxon>
        <taxon>Pandoraea</taxon>
    </lineage>
</organism>
<evidence type="ECO:0000256" key="2">
    <source>
        <dbReference type="ARBA" id="ARBA00022898"/>
    </source>
</evidence>
<feature type="region of interest" description="Disordered" evidence="6">
    <location>
        <begin position="97"/>
        <end position="138"/>
    </location>
</feature>
<dbReference type="KEGG" id="pspu:NA29_08240"/>
<dbReference type="SUPFAM" id="SSF53383">
    <property type="entry name" value="PLP-dependent transferases"/>
    <property type="match status" value="1"/>
</dbReference>
<dbReference type="PRINTS" id="PR00035">
    <property type="entry name" value="HTHGNTR"/>
</dbReference>
<reference evidence="8 9" key="1">
    <citation type="submission" date="2017-06" db="EMBL/GenBank/DDBJ databases">
        <authorList>
            <consortium name="Pathogen Informatics"/>
        </authorList>
    </citation>
    <scope>NUCLEOTIDE SEQUENCE [LARGE SCALE GENOMIC DNA]</scope>
    <source>
        <strain evidence="8 9">NCTC13161</strain>
    </source>
</reference>
<keyword evidence="4" id="KW-0238">DNA-binding</keyword>